<dbReference type="RefSeq" id="WP_091405431.1">
    <property type="nucleotide sequence ID" value="NZ_FMYV01000010.1"/>
</dbReference>
<keyword evidence="1" id="KW-1133">Transmembrane helix</keyword>
<gene>
    <name evidence="2" type="ORF">SAMN04488588_1966</name>
</gene>
<protein>
    <submittedName>
        <fullName evidence="2">Uncharacterized protein</fullName>
    </submittedName>
</protein>
<proteinExistence type="predicted"/>
<feature type="transmembrane region" description="Helical" evidence="1">
    <location>
        <begin position="28"/>
        <end position="48"/>
    </location>
</feature>
<keyword evidence="1" id="KW-0812">Transmembrane</keyword>
<organism evidence="2 3">
    <name type="scientific">Geotoga petraea</name>
    <dbReference type="NCBI Taxonomy" id="28234"/>
    <lineage>
        <taxon>Bacteria</taxon>
        <taxon>Thermotogati</taxon>
        <taxon>Thermotogota</taxon>
        <taxon>Thermotogae</taxon>
        <taxon>Petrotogales</taxon>
        <taxon>Petrotogaceae</taxon>
        <taxon>Geotoga</taxon>
    </lineage>
</organism>
<keyword evidence="1" id="KW-0472">Membrane</keyword>
<dbReference type="EMBL" id="FMYV01000010">
    <property type="protein sequence ID" value="SDC86628.1"/>
    <property type="molecule type" value="Genomic_DNA"/>
</dbReference>
<accession>A0A1G6Q2U2</accession>
<feature type="transmembrane region" description="Helical" evidence="1">
    <location>
        <begin position="7"/>
        <end position="22"/>
    </location>
</feature>
<dbReference type="AlphaFoldDB" id="A0A1G6Q2U2"/>
<sequence>MKGIKLCLLGLGIILIGGFILVDDNSNLGGYGETLIFLIGLFTISMGVRHEEKNS</sequence>
<reference evidence="2 3" key="1">
    <citation type="submission" date="2016-10" db="EMBL/GenBank/DDBJ databases">
        <authorList>
            <person name="de Groot N.N."/>
        </authorList>
    </citation>
    <scope>NUCLEOTIDE SEQUENCE [LARGE SCALE GENOMIC DNA]</scope>
    <source>
        <strain evidence="2 3">WG14</strain>
    </source>
</reference>
<keyword evidence="3" id="KW-1185">Reference proteome</keyword>
<evidence type="ECO:0000313" key="3">
    <source>
        <dbReference type="Proteomes" id="UP000199322"/>
    </source>
</evidence>
<evidence type="ECO:0000256" key="1">
    <source>
        <dbReference type="SAM" id="Phobius"/>
    </source>
</evidence>
<dbReference type="Proteomes" id="UP000199322">
    <property type="component" value="Unassembled WGS sequence"/>
</dbReference>
<name>A0A1G6Q2U2_9BACT</name>
<evidence type="ECO:0000313" key="2">
    <source>
        <dbReference type="EMBL" id="SDC86628.1"/>
    </source>
</evidence>